<keyword evidence="2" id="KW-1133">Transmembrane helix</keyword>
<feature type="compositionally biased region" description="Acidic residues" evidence="1">
    <location>
        <begin position="526"/>
        <end position="570"/>
    </location>
</feature>
<feature type="region of interest" description="Disordered" evidence="1">
    <location>
        <begin position="476"/>
        <end position="499"/>
    </location>
</feature>
<feature type="compositionally biased region" description="Basic and acidic residues" evidence="1">
    <location>
        <begin position="860"/>
        <end position="869"/>
    </location>
</feature>
<feature type="region of interest" description="Disordered" evidence="1">
    <location>
        <begin position="519"/>
        <end position="577"/>
    </location>
</feature>
<protein>
    <submittedName>
        <fullName evidence="3">Uncharacterized protein</fullName>
    </submittedName>
</protein>
<feature type="compositionally biased region" description="Polar residues" evidence="1">
    <location>
        <begin position="325"/>
        <end position="337"/>
    </location>
</feature>
<organism evidence="3 4">
    <name type="scientific">Lawsonella clevelandensis</name>
    <dbReference type="NCBI Taxonomy" id="1528099"/>
    <lineage>
        <taxon>Bacteria</taxon>
        <taxon>Bacillati</taxon>
        <taxon>Actinomycetota</taxon>
        <taxon>Actinomycetes</taxon>
        <taxon>Mycobacteriales</taxon>
        <taxon>Lawsonellaceae</taxon>
        <taxon>Lawsonella</taxon>
    </lineage>
</organism>
<feature type="compositionally biased region" description="Polar residues" evidence="1">
    <location>
        <begin position="812"/>
        <end position="828"/>
    </location>
</feature>
<keyword evidence="2" id="KW-0812">Transmembrane</keyword>
<evidence type="ECO:0000256" key="2">
    <source>
        <dbReference type="SAM" id="Phobius"/>
    </source>
</evidence>
<dbReference type="Proteomes" id="UP000248606">
    <property type="component" value="Unassembled WGS sequence"/>
</dbReference>
<accession>A0A2W5IBT4</accession>
<feature type="region of interest" description="Disordered" evidence="1">
    <location>
        <begin position="292"/>
        <end position="461"/>
    </location>
</feature>
<dbReference type="InterPro" id="IPR049726">
    <property type="entry name" value="TtfA-like_core"/>
</dbReference>
<feature type="compositionally biased region" description="Acidic residues" evidence="1">
    <location>
        <begin position="292"/>
        <end position="310"/>
    </location>
</feature>
<dbReference type="EMBL" id="QFOZ01000011">
    <property type="protein sequence ID" value="PZP88497.1"/>
    <property type="molecule type" value="Genomic_DNA"/>
</dbReference>
<sequence length="899" mass="96719">MLSVPVIILIVAAVIAVVGIVFGIIAAVRSHKQSSADADAAARAHARWGDSLGFTPDSAGVAAAVSQWEHGPATDGGLHELRHSAMGEYEGHPALIFAEDDGWIVAVQRDTASSVVVEIHPVEEDEQDNSGKATDLQVYASDVDAMIRATDDRLVEVLDNHPDDLAMAWSEGYWSAALMPLEDDGFDTELNPDDKINEELPTVLHWLSRLNDALRVLPPREGEEESLSLQGVGPTRPLADRTDDDSLPVDADAIEPEEAGFLPSDSSFMDDDQDVPFTVVGDQPVAPIWEGDFAEGDDEDDVDDGIDGTDDLLIPDNVIPFAPAGSTNASPSANNPAGLTVVPEPDNAAQSADEPAADHVDESAFVENSWEPQEPVPCADLSDDDDRSADDDFVTEADFAEADRLMGEYTEIDETDSFARTDDIFTDDNATEQAEHTEQSEQAEQSNSDEQQADSEDIEAAEDALAAYAEAEAVEAVDEFPGETRVENVPADDEWITPTTAEFDVIPGTDEEAATLAVIDSKEPQDSESDIATEDFSADDLAEDGLSEDDLIATDDDEQAEQSGADDEAPDMGANYHEISEPLHFEGQDTELDIDALGAPEHTGPFDVITDADLAAAASDDLSDDEAHAVDVLRPYEDDEEEYIADEDSYDDPDDVAYTDKDFGEDTTQADLYDTFDDADSSEETTDEGINENETNEGETDEIPDELDDPDEAINEIDEPERPTGFTSDPPTAGFPSREVEFEVGDGDNAAAATLGERSAVPPVAATSSDTRPRIAFVKPFSPEETGPLPVVTPVETYYPQADDTNDEKQQTSDITVPQPQESVSTGSHAVREGEPSTMQTGQFPIIRPSETTGSGRHVRKDDSADAEARPAWFVPGKTGSRSRAKDNETTGEIPDDEN</sequence>
<feature type="compositionally biased region" description="Acidic residues" evidence="1">
    <location>
        <begin position="451"/>
        <end position="461"/>
    </location>
</feature>
<name>A0A2W5IBT4_9ACTN</name>
<dbReference type="AlphaFoldDB" id="A0A2W5IBT4"/>
<keyword evidence="2" id="KW-0472">Membrane</keyword>
<feature type="region of interest" description="Disordered" evidence="1">
    <location>
        <begin position="800"/>
        <end position="899"/>
    </location>
</feature>
<evidence type="ECO:0000256" key="1">
    <source>
        <dbReference type="SAM" id="MobiDB-lite"/>
    </source>
</evidence>
<feature type="region of interest" description="Disordered" evidence="1">
    <location>
        <begin position="221"/>
        <end position="243"/>
    </location>
</feature>
<evidence type="ECO:0000313" key="4">
    <source>
        <dbReference type="Proteomes" id="UP000248606"/>
    </source>
</evidence>
<reference evidence="3 4" key="1">
    <citation type="submission" date="2017-08" db="EMBL/GenBank/DDBJ databases">
        <title>Infants hospitalized years apart are colonized by the same room-sourced microbial strains.</title>
        <authorList>
            <person name="Brooks B."/>
            <person name="Olm M.R."/>
            <person name="Firek B.A."/>
            <person name="Baker R."/>
            <person name="Thomas B.C."/>
            <person name="Morowitz M.J."/>
            <person name="Banfield J.F."/>
        </authorList>
    </citation>
    <scope>NUCLEOTIDE SEQUENCE [LARGE SCALE GENOMIC DNA]</scope>
    <source>
        <strain evidence="3">S2_006_000_R1_57</strain>
    </source>
</reference>
<feature type="compositionally biased region" description="Acidic residues" evidence="1">
    <location>
        <begin position="381"/>
        <end position="400"/>
    </location>
</feature>
<gene>
    <name evidence="3" type="ORF">DI579_06430</name>
</gene>
<proteinExistence type="predicted"/>
<comment type="caution">
    <text evidence="3">The sequence shown here is derived from an EMBL/GenBank/DDBJ whole genome shotgun (WGS) entry which is preliminary data.</text>
</comment>
<feature type="compositionally biased region" description="Basic and acidic residues" evidence="1">
    <location>
        <begin position="625"/>
        <end position="636"/>
    </location>
</feature>
<feature type="region of interest" description="Disordered" evidence="1">
    <location>
        <begin position="619"/>
        <end position="771"/>
    </location>
</feature>
<feature type="transmembrane region" description="Helical" evidence="2">
    <location>
        <begin position="6"/>
        <end position="28"/>
    </location>
</feature>
<dbReference type="CDD" id="cd21904">
    <property type="entry name" value="TtfA-like"/>
    <property type="match status" value="1"/>
</dbReference>
<feature type="compositionally biased region" description="Acidic residues" evidence="1">
    <location>
        <begin position="674"/>
        <end position="719"/>
    </location>
</feature>
<evidence type="ECO:0000313" key="3">
    <source>
        <dbReference type="EMBL" id="PZP88497.1"/>
    </source>
</evidence>
<feature type="compositionally biased region" description="Acidic residues" evidence="1">
    <location>
        <begin position="637"/>
        <end position="657"/>
    </location>
</feature>